<feature type="compositionally biased region" description="Polar residues" evidence="1">
    <location>
        <begin position="617"/>
        <end position="631"/>
    </location>
</feature>
<feature type="region of interest" description="Disordered" evidence="1">
    <location>
        <begin position="594"/>
        <end position="631"/>
    </location>
</feature>
<proteinExistence type="predicted"/>
<dbReference type="OrthoDB" id="5828at2759"/>
<dbReference type="GeneID" id="16998164"/>
<feature type="compositionally biased region" description="Polar residues" evidence="1">
    <location>
        <begin position="237"/>
        <end position="254"/>
    </location>
</feature>
<name>M1VIG3_CYAM1</name>
<sequence length="631" mass="70767">MLLYFVSASSSFRRNACFTHFSRKCCWRSRWMRRAAHPPAQAVALVAVTGSGGYERHSGTSSAADCNEYPKNGNNEWIVPDQKEPAALEARQAQWKRVALLVVLTACWSISSAPSVQALAQTVHARSGDRQTLARSGTREKSREQTGRRRLVLPSERAYQESLARRKQRQALVHRTTRVVVPGALLIGGTGGGVAWYLRHRQRRRAAEFEEFLKTTLQDLGGGPDPDDVELEDTDSSFELSSDTVEQNRPSTADPSAVAKRIHDRADLAGRLRVDLSTKPDVVMLDGSTFPSDSLEYRIHRFLSEDATESESSEVDLTESLRKALQDEQWTQDRLLAVSNGSITRIISNAIEEMRRQSQTFAASDFGMQKLLQVVYRCDMLATALPPAEAEAASPTWTSKSMPFAQRLRYAGRQRNRQDVQDLYRRYVIRALMQEQPTDEREAGPVDLSRLEKTMSSLAILERILRIDEASATSIKDEAARFVFQMAVSATFSNPNASVDETYLQDLMKLLEGLLTPEIAERIRSEVGMMRILYDIEKMVKEGNITREDKRALRTLCTQLGFNVQDFLESTAQLKEVLGAEGERYARLFQQIFGDDNDEDGGSERSNRGELSDSETTDTQAVRMDTSSGSP</sequence>
<dbReference type="EMBL" id="AP006502">
    <property type="protein sequence ID" value="BAM83347.1"/>
    <property type="molecule type" value="Genomic_DNA"/>
</dbReference>
<accession>M1VIG3</accession>
<dbReference type="AlphaFoldDB" id="M1VIG3"/>
<feature type="compositionally biased region" description="Acidic residues" evidence="1">
    <location>
        <begin position="225"/>
        <end position="236"/>
    </location>
</feature>
<feature type="compositionally biased region" description="Basic and acidic residues" evidence="1">
    <location>
        <begin position="602"/>
        <end position="611"/>
    </location>
</feature>
<dbReference type="KEGG" id="cme:CYME_CMT398C"/>
<keyword evidence="3" id="KW-1185">Reference proteome</keyword>
<dbReference type="Gramene" id="CMT398CT">
    <property type="protein sequence ID" value="CMT398CT"/>
    <property type="gene ID" value="CMT398C"/>
</dbReference>
<reference evidence="2 3" key="1">
    <citation type="journal article" date="2004" name="Nature">
        <title>Genome sequence of the ultrasmall unicellular red alga Cyanidioschyzon merolae 10D.</title>
        <authorList>
            <person name="Matsuzaki M."/>
            <person name="Misumi O."/>
            <person name="Shin-i T."/>
            <person name="Maruyama S."/>
            <person name="Takahara M."/>
            <person name="Miyagishima S."/>
            <person name="Mori T."/>
            <person name="Nishida K."/>
            <person name="Yagisawa F."/>
            <person name="Nishida K."/>
            <person name="Yoshida Y."/>
            <person name="Nishimura Y."/>
            <person name="Nakao S."/>
            <person name="Kobayashi T."/>
            <person name="Momoyama Y."/>
            <person name="Higashiyama T."/>
            <person name="Minoda A."/>
            <person name="Sano M."/>
            <person name="Nomoto H."/>
            <person name="Oishi K."/>
            <person name="Hayashi H."/>
            <person name="Ohta F."/>
            <person name="Nishizaka S."/>
            <person name="Haga S."/>
            <person name="Miura S."/>
            <person name="Morishita T."/>
            <person name="Kabeya Y."/>
            <person name="Terasawa K."/>
            <person name="Suzuki Y."/>
            <person name="Ishii Y."/>
            <person name="Asakawa S."/>
            <person name="Takano H."/>
            <person name="Ohta N."/>
            <person name="Kuroiwa H."/>
            <person name="Tanaka K."/>
            <person name="Shimizu N."/>
            <person name="Sugano S."/>
            <person name="Sato N."/>
            <person name="Nozaki H."/>
            <person name="Ogasawara N."/>
            <person name="Kohara Y."/>
            <person name="Kuroiwa T."/>
        </authorList>
    </citation>
    <scope>NUCLEOTIDE SEQUENCE [LARGE SCALE GENOMIC DNA]</scope>
    <source>
        <strain evidence="2 3">10D</strain>
    </source>
</reference>
<dbReference type="Proteomes" id="UP000007014">
    <property type="component" value="Chromosome 20"/>
</dbReference>
<organism evidence="2 3">
    <name type="scientific">Cyanidioschyzon merolae (strain NIES-3377 / 10D)</name>
    <name type="common">Unicellular red alga</name>
    <dbReference type="NCBI Taxonomy" id="280699"/>
    <lineage>
        <taxon>Eukaryota</taxon>
        <taxon>Rhodophyta</taxon>
        <taxon>Bangiophyceae</taxon>
        <taxon>Cyanidiales</taxon>
        <taxon>Cyanidiaceae</taxon>
        <taxon>Cyanidioschyzon</taxon>
    </lineage>
</organism>
<gene>
    <name evidence="2" type="ORF">CYME_CMT398C</name>
</gene>
<dbReference type="HOGENOM" id="CLU_433737_0_0_1"/>
<dbReference type="RefSeq" id="XP_005539383.1">
    <property type="nucleotide sequence ID" value="XM_005539326.1"/>
</dbReference>
<reference evidence="2 3" key="2">
    <citation type="journal article" date="2007" name="BMC Biol.">
        <title>A 100%-complete sequence reveals unusually simple genomic features in the hot-spring red alga Cyanidioschyzon merolae.</title>
        <authorList>
            <person name="Nozaki H."/>
            <person name="Takano H."/>
            <person name="Misumi O."/>
            <person name="Terasawa K."/>
            <person name="Matsuzaki M."/>
            <person name="Maruyama S."/>
            <person name="Nishida K."/>
            <person name="Yagisawa F."/>
            <person name="Yoshida Y."/>
            <person name="Fujiwara T."/>
            <person name="Takio S."/>
            <person name="Tamura K."/>
            <person name="Chung S.J."/>
            <person name="Nakamura S."/>
            <person name="Kuroiwa H."/>
            <person name="Tanaka K."/>
            <person name="Sato N."/>
            <person name="Kuroiwa T."/>
        </authorList>
    </citation>
    <scope>NUCLEOTIDE SEQUENCE [LARGE SCALE GENOMIC DNA]</scope>
    <source>
        <strain evidence="2 3">10D</strain>
    </source>
</reference>
<evidence type="ECO:0000256" key="1">
    <source>
        <dbReference type="SAM" id="MobiDB-lite"/>
    </source>
</evidence>
<feature type="region of interest" description="Disordered" evidence="1">
    <location>
        <begin position="125"/>
        <end position="149"/>
    </location>
</feature>
<evidence type="ECO:0000313" key="2">
    <source>
        <dbReference type="EMBL" id="BAM83347.1"/>
    </source>
</evidence>
<protein>
    <submittedName>
        <fullName evidence="2">Uncharacterized protein</fullName>
    </submittedName>
</protein>
<feature type="compositionally biased region" description="Basic and acidic residues" evidence="1">
    <location>
        <begin position="137"/>
        <end position="147"/>
    </location>
</feature>
<evidence type="ECO:0000313" key="3">
    <source>
        <dbReference type="Proteomes" id="UP000007014"/>
    </source>
</evidence>
<feature type="region of interest" description="Disordered" evidence="1">
    <location>
        <begin position="217"/>
        <end position="257"/>
    </location>
</feature>